<sequence length="160" mass="16033">ATTVANAINQSGFTLKSSAAEGTKVSGNDEVINPGDVVDMAAGKNMTVKQEASGKITYATAEDVDFNTVTLSNGTEPSVKLVNEAAVPATNNDVANAPTTALNITSTDGKPTQIAGVGSVLNTALVPTNVNTGGKPTLGDSTLVNLGSDTTPLADNILNS</sequence>
<dbReference type="Proteomes" id="UP000005532">
    <property type="component" value="Unassembled WGS sequence"/>
</dbReference>
<comment type="caution">
    <text evidence="1">The sequence shown here is derived from an EMBL/GenBank/DDBJ whole genome shotgun (WGS) entry which is preliminary data.</text>
</comment>
<reference evidence="1 2" key="1">
    <citation type="journal article" date="2010" name="Vet. Microbiol.">
        <title>Production of haemolysins by strains of the Actinobacillus minor/porcitonsillarum complex.</title>
        <authorList>
            <person name="Arya G."/>
            <person name="Niven D.F."/>
        </authorList>
    </citation>
    <scope>NUCLEOTIDE SEQUENCE [LARGE SCALE GENOMIC DNA]</scope>
    <source>
        <strain evidence="1 2">NM305</strain>
    </source>
</reference>
<name>C5S059_9PAST</name>
<evidence type="ECO:0000313" key="2">
    <source>
        <dbReference type="Proteomes" id="UP000005532"/>
    </source>
</evidence>
<dbReference type="eggNOG" id="COG5295">
    <property type="taxonomic scope" value="Bacteria"/>
</dbReference>
<dbReference type="EMBL" id="ACQL01000067">
    <property type="protein sequence ID" value="EER47707.1"/>
    <property type="molecule type" value="Genomic_DNA"/>
</dbReference>
<feature type="non-terminal residue" evidence="1">
    <location>
        <position position="1"/>
    </location>
</feature>
<proteinExistence type="predicted"/>
<protein>
    <submittedName>
        <fullName evidence="1">Adhesin</fullName>
    </submittedName>
</protein>
<feature type="non-terminal residue" evidence="1">
    <location>
        <position position="160"/>
    </location>
</feature>
<evidence type="ECO:0000313" key="1">
    <source>
        <dbReference type="EMBL" id="EER47707.1"/>
    </source>
</evidence>
<dbReference type="Gene3D" id="3.90.1780.10">
    <property type="entry name" value="Trimeric adhesin"/>
    <property type="match status" value="1"/>
</dbReference>
<dbReference type="AlphaFoldDB" id="C5S059"/>
<accession>C5S059</accession>
<dbReference type="InterPro" id="IPR037174">
    <property type="entry name" value="Trimeric_adhesin"/>
</dbReference>
<organism evidence="1 2">
    <name type="scientific">Actinobacillus minor NM305</name>
    <dbReference type="NCBI Taxonomy" id="637911"/>
    <lineage>
        <taxon>Bacteria</taxon>
        <taxon>Pseudomonadati</taxon>
        <taxon>Pseudomonadota</taxon>
        <taxon>Gammaproteobacteria</taxon>
        <taxon>Pasteurellales</taxon>
        <taxon>Pasteurellaceae</taxon>
        <taxon>Actinobacillus</taxon>
    </lineage>
</organism>
<gene>
    <name evidence="1" type="ORF">AM305_06411</name>
</gene>